<dbReference type="InterPro" id="IPR003582">
    <property type="entry name" value="ShKT_dom"/>
</dbReference>
<dbReference type="PANTHER" id="PTHR11474:SF126">
    <property type="entry name" value="TYROSINASE-LIKE PROTEIN TYR-1-RELATED"/>
    <property type="match status" value="1"/>
</dbReference>
<dbReference type="PROSITE" id="PS00498">
    <property type="entry name" value="TYROSINASE_2"/>
    <property type="match status" value="1"/>
</dbReference>
<dbReference type="InterPro" id="IPR008922">
    <property type="entry name" value="Di-copper_centre_dom_sf"/>
</dbReference>
<dbReference type="SUPFAM" id="SSF48056">
    <property type="entry name" value="Di-copper centre-containing domain"/>
    <property type="match status" value="1"/>
</dbReference>
<evidence type="ECO:0000256" key="1">
    <source>
        <dbReference type="ARBA" id="ARBA00022723"/>
    </source>
</evidence>
<keyword evidence="2" id="KW-0186">Copper</keyword>
<accession>A0A016T0A5</accession>
<dbReference type="PROSITE" id="PS51670">
    <property type="entry name" value="SHKT"/>
    <property type="match status" value="4"/>
</dbReference>
<sequence length="952" mass="104956">MQQHQQIIIALALSLAVAFADEQPAADYPTLQNTTFHQYPQNTCACAPAPVCNCVPAAQPTCQCTATPPSNCGCAVQAQADQCAPVCQNSCMNSCQNSQQCPETCSNTCRTACQPITQNACYSQCLMSCPPKILPACDAACQNNCITDDEYSRKLIHMMSYNTPGMLPTTTPVPPVTLPPVTMPPMQSQCNQCQSTCGQTCQQQIPAAAPVCQQQCQQICQPVCNPAPVTQPPPEIKVTVQESAVKGMNCQPNCESACNQQCVQLSQDKVEAIAPSFKRTFHADPRTIYDCRNISCVCTFLKGSLKSNNCVLANGKLFGKALRKEYRVLSNTERNRFHAAMWTIKRSGVFDDLARIHSRFATSTGAHSGPAFLLWHREFLKRVELALRLVDPSVAIPYWDSALDSHLPSPRDSVLWSDELLGGAKSGEVKDGAFKGWKLENGTRVIRRNVGHRGKPMSENNVEAAINMSSIEGILAYTASGKGCPVSKSWNALEYTHGNPHIFVGEDMVLTSSSANDPIFFLHHSFVDLIWETWRLRKQARESRELDYPQNNSLCSSDAHFSSALMRPFDPLLNTDGLSNDYTDFFYSYSPRVTCSLANRDCGSKYLFCDVSHGKPRCASRAAVGGNCTGFEKGEECCYKSLCVDGKCVLIAEATTLPGDTSVVTTKSTVKNNTNPTSKITKSQRLTTSAVPTEGESCFNENECCGMWAESGHCKDNPSYMLRWCQASCNICTPNYNITLECSDRYSSCSDVAHDCHERGPWMRENCRKSCGFCSRTREQDCTASSTTSPVSTSTSESSTQRGASLEIPPLAHSACMDFHFCCSVWAEQSLCKNDSFTPYMEQSCAASCDRCGESKTSALWKAAGCFDFHTLCKAWASSNLCESRKQFMWENCKRSCSMCALANFNSRRAACRFERPTSVEESSQSLSATRLFLRQFYRNVKKPPSRDCTNY</sequence>
<evidence type="ECO:0000256" key="3">
    <source>
        <dbReference type="PROSITE-ProRule" id="PRU01005"/>
    </source>
</evidence>
<feature type="domain" description="ShKT" evidence="6">
    <location>
        <begin position="698"/>
        <end position="732"/>
    </location>
</feature>
<gene>
    <name evidence="7" type="primary">Acey_s0150.g2749</name>
    <name evidence="7" type="ORF">Y032_0150g2749</name>
</gene>
<dbReference type="AlphaFoldDB" id="A0A016T0A5"/>
<evidence type="ECO:0000313" key="7">
    <source>
        <dbReference type="EMBL" id="EYB96428.1"/>
    </source>
</evidence>
<dbReference type="Gene3D" id="1.10.1280.10">
    <property type="entry name" value="Di-copper center containing domain from catechol oxidase"/>
    <property type="match status" value="1"/>
</dbReference>
<dbReference type="PANTHER" id="PTHR11474">
    <property type="entry name" value="TYROSINASE FAMILY MEMBER"/>
    <property type="match status" value="1"/>
</dbReference>
<dbReference type="SMART" id="SM00254">
    <property type="entry name" value="ShKT"/>
    <property type="match status" value="4"/>
</dbReference>
<dbReference type="Proteomes" id="UP000024635">
    <property type="component" value="Unassembled WGS sequence"/>
</dbReference>
<evidence type="ECO:0000256" key="5">
    <source>
        <dbReference type="SAM" id="SignalP"/>
    </source>
</evidence>
<proteinExistence type="predicted"/>
<feature type="disulfide bond" evidence="3">
    <location>
        <begin position="749"/>
        <end position="767"/>
    </location>
</feature>
<feature type="domain" description="ShKT" evidence="6">
    <location>
        <begin position="866"/>
        <end position="900"/>
    </location>
</feature>
<evidence type="ECO:0000256" key="2">
    <source>
        <dbReference type="ARBA" id="ARBA00023008"/>
    </source>
</evidence>
<reference evidence="8" key="1">
    <citation type="journal article" date="2015" name="Nat. Genet.">
        <title>The genome and transcriptome of the zoonotic hookworm Ancylostoma ceylanicum identify infection-specific gene families.</title>
        <authorList>
            <person name="Schwarz E.M."/>
            <person name="Hu Y."/>
            <person name="Antoshechkin I."/>
            <person name="Miller M.M."/>
            <person name="Sternberg P.W."/>
            <person name="Aroian R.V."/>
        </authorList>
    </citation>
    <scope>NUCLEOTIDE SEQUENCE</scope>
    <source>
        <strain evidence="8">HY135</strain>
    </source>
</reference>
<keyword evidence="1" id="KW-0479">Metal-binding</keyword>
<dbReference type="STRING" id="53326.A0A016T0A5"/>
<dbReference type="Pfam" id="PF00264">
    <property type="entry name" value="Tyrosinase"/>
    <property type="match status" value="1"/>
</dbReference>
<comment type="caution">
    <text evidence="3">Lacks conserved residue(s) required for the propagation of feature annotation.</text>
</comment>
<feature type="chain" id="PRO_5001487397" description="ShKT domain-containing protein" evidence="5">
    <location>
        <begin position="21"/>
        <end position="952"/>
    </location>
</feature>
<dbReference type="GO" id="GO:0046872">
    <property type="term" value="F:metal ion binding"/>
    <property type="evidence" value="ECO:0007669"/>
    <property type="project" value="UniProtKB-KW"/>
</dbReference>
<feature type="region of interest" description="Disordered" evidence="4">
    <location>
        <begin position="783"/>
        <end position="803"/>
    </location>
</feature>
<dbReference type="InterPro" id="IPR002227">
    <property type="entry name" value="Tyrosinase_Cu-bd"/>
</dbReference>
<evidence type="ECO:0000259" key="6">
    <source>
        <dbReference type="PROSITE" id="PS51670"/>
    </source>
</evidence>
<feature type="signal peptide" evidence="5">
    <location>
        <begin position="1"/>
        <end position="20"/>
    </location>
</feature>
<keyword evidence="3" id="KW-1015">Disulfide bond</keyword>
<dbReference type="OrthoDB" id="6132182at2759"/>
<dbReference type="Pfam" id="PF01549">
    <property type="entry name" value="ShK"/>
    <property type="match status" value="4"/>
</dbReference>
<dbReference type="PROSITE" id="PS00497">
    <property type="entry name" value="TYROSINASE_1"/>
    <property type="match status" value="1"/>
</dbReference>
<dbReference type="PRINTS" id="PR00092">
    <property type="entry name" value="TYROSINASE"/>
</dbReference>
<feature type="compositionally biased region" description="Low complexity" evidence="4">
    <location>
        <begin position="783"/>
        <end position="800"/>
    </location>
</feature>
<feature type="disulfide bond" evidence="3">
    <location>
        <begin position="866"/>
        <end position="900"/>
    </location>
</feature>
<protein>
    <recommendedName>
        <fullName evidence="6">ShKT domain-containing protein</fullName>
    </recommendedName>
</protein>
<dbReference type="InterPro" id="IPR050316">
    <property type="entry name" value="Tyrosinase/Hemocyanin"/>
</dbReference>
<organism evidence="7 8">
    <name type="scientific">Ancylostoma ceylanicum</name>
    <dbReference type="NCBI Taxonomy" id="53326"/>
    <lineage>
        <taxon>Eukaryota</taxon>
        <taxon>Metazoa</taxon>
        <taxon>Ecdysozoa</taxon>
        <taxon>Nematoda</taxon>
        <taxon>Chromadorea</taxon>
        <taxon>Rhabditida</taxon>
        <taxon>Rhabditina</taxon>
        <taxon>Rhabditomorpha</taxon>
        <taxon>Strongyloidea</taxon>
        <taxon>Ancylostomatidae</taxon>
        <taxon>Ancylostomatinae</taxon>
        <taxon>Ancylostoma</taxon>
    </lineage>
</organism>
<dbReference type="GO" id="GO:0016491">
    <property type="term" value="F:oxidoreductase activity"/>
    <property type="evidence" value="ECO:0007669"/>
    <property type="project" value="InterPro"/>
</dbReference>
<dbReference type="EMBL" id="JARK01001486">
    <property type="protein sequence ID" value="EYB96428.1"/>
    <property type="molecule type" value="Genomic_DNA"/>
</dbReference>
<feature type="domain" description="ShKT" evidence="6">
    <location>
        <begin position="742"/>
        <end position="774"/>
    </location>
</feature>
<feature type="disulfide bond" evidence="3">
    <location>
        <begin position="698"/>
        <end position="732"/>
    </location>
</feature>
<evidence type="ECO:0000256" key="4">
    <source>
        <dbReference type="SAM" id="MobiDB-lite"/>
    </source>
</evidence>
<name>A0A016T0A5_9BILA</name>
<keyword evidence="8" id="KW-1185">Reference proteome</keyword>
<keyword evidence="5" id="KW-0732">Signal</keyword>
<feature type="domain" description="ShKT" evidence="6">
    <location>
        <begin position="816"/>
        <end position="852"/>
    </location>
</feature>
<comment type="caution">
    <text evidence="7">The sequence shown here is derived from an EMBL/GenBank/DDBJ whole genome shotgun (WGS) entry which is preliminary data.</text>
</comment>
<evidence type="ECO:0000313" key="8">
    <source>
        <dbReference type="Proteomes" id="UP000024635"/>
    </source>
</evidence>